<dbReference type="AlphaFoldDB" id="A0A939BS36"/>
<sequence>MKQFKNKILLAVGSSLAVLIAITFFTVDQNTWSALTELNLIYLVIVAGAMLLTWVLNGLKLKVLASGVDFKLPLLAAIEIGLVGKFFSNVTPSGIGGQPLKIVALSKADISSGEASAIVVVELIFRLLFFAFSLPLVLINLTATVTNYVSPVILLSSIITFIIILIFIVYFLLYHPRYLVAGWFWLLNTSLACKLLAKDRRYSWKRGVAREVRIFYQTVWLYLKDSKLQLLSGFLLTALMWITQFTVLYFVISSFNIETTLGYVFLLQLLVYTIVLFIPIPGGSGVEAVLASLLGQTLDPSLVGIIVALWRFFTYYTYIIFGGLVSFKVFNLGPELD</sequence>
<gene>
    <name evidence="6" type="primary">mprF</name>
    <name evidence="7" type="ORF">JOC47_001552</name>
</gene>
<dbReference type="GO" id="GO:0050071">
    <property type="term" value="F:phosphatidylglycerol lysyltransferase activity"/>
    <property type="evidence" value="ECO:0007669"/>
    <property type="project" value="UniProtKB-EC"/>
</dbReference>
<keyword evidence="6" id="KW-0443">Lipid metabolism</keyword>
<keyword evidence="5 6" id="KW-0472">Membrane</keyword>
<proteinExistence type="inferred from homology"/>
<evidence type="ECO:0000256" key="5">
    <source>
        <dbReference type="ARBA" id="ARBA00023136"/>
    </source>
</evidence>
<feature type="transmembrane region" description="Helical" evidence="6">
    <location>
        <begin position="7"/>
        <end position="27"/>
    </location>
</feature>
<evidence type="ECO:0000256" key="3">
    <source>
        <dbReference type="ARBA" id="ARBA00022692"/>
    </source>
</evidence>
<dbReference type="GO" id="GO:0005886">
    <property type="term" value="C:plasma membrane"/>
    <property type="evidence" value="ECO:0007669"/>
    <property type="project" value="UniProtKB-SubCell"/>
</dbReference>
<comment type="similarity">
    <text evidence="6">Belongs to the LPG synthase family.</text>
</comment>
<dbReference type="EMBL" id="JAFBDQ010000006">
    <property type="protein sequence ID" value="MBM7556701.1"/>
    <property type="molecule type" value="Genomic_DNA"/>
</dbReference>
<reference evidence="7" key="1">
    <citation type="submission" date="2021-01" db="EMBL/GenBank/DDBJ databases">
        <title>Genomic Encyclopedia of Type Strains, Phase IV (KMG-IV): sequencing the most valuable type-strain genomes for metagenomic binning, comparative biology and taxonomic classification.</title>
        <authorList>
            <person name="Goeker M."/>
        </authorList>
    </citation>
    <scope>NUCLEOTIDE SEQUENCE</scope>
    <source>
        <strain evidence="7">DSM 23230</strain>
    </source>
</reference>
<keyword evidence="8" id="KW-1185">Reference proteome</keyword>
<accession>A0A939BS36</accession>
<evidence type="ECO:0000256" key="1">
    <source>
        <dbReference type="ARBA" id="ARBA00004651"/>
    </source>
</evidence>
<feature type="transmembrane region" description="Helical" evidence="6">
    <location>
        <begin position="151"/>
        <end position="172"/>
    </location>
</feature>
<comment type="subcellular location">
    <subcellularLocation>
        <location evidence="1 6">Cell membrane</location>
        <topology evidence="1 6">Multi-pass membrane protein</topology>
    </subcellularLocation>
</comment>
<evidence type="ECO:0000256" key="2">
    <source>
        <dbReference type="ARBA" id="ARBA00022475"/>
    </source>
</evidence>
<feature type="transmembrane region" description="Helical" evidence="6">
    <location>
        <begin position="264"/>
        <end position="290"/>
    </location>
</feature>
<dbReference type="NCBIfam" id="TIGR00374">
    <property type="entry name" value="flippase-like domain"/>
    <property type="match status" value="1"/>
</dbReference>
<evidence type="ECO:0000256" key="4">
    <source>
        <dbReference type="ARBA" id="ARBA00022989"/>
    </source>
</evidence>
<keyword evidence="4 6" id="KW-1133">Transmembrane helix</keyword>
<evidence type="ECO:0000313" key="7">
    <source>
        <dbReference type="EMBL" id="MBM7556701.1"/>
    </source>
</evidence>
<keyword evidence="2" id="KW-1003">Cell membrane</keyword>
<dbReference type="RefSeq" id="WP_204701470.1">
    <property type="nucleotide sequence ID" value="NZ_JAFBDQ010000006.1"/>
</dbReference>
<keyword evidence="6" id="KW-0046">Antibiotic resistance</keyword>
<name>A0A939BS36_9FIRM</name>
<keyword evidence="3 6" id="KW-0812">Transmembrane</keyword>
<keyword evidence="6" id="KW-0808">Transferase</keyword>
<organism evidence="7 8">
    <name type="scientific">Halanaerobacter jeridensis</name>
    <dbReference type="NCBI Taxonomy" id="706427"/>
    <lineage>
        <taxon>Bacteria</taxon>
        <taxon>Bacillati</taxon>
        <taxon>Bacillota</taxon>
        <taxon>Clostridia</taxon>
        <taxon>Halanaerobiales</taxon>
        <taxon>Halobacteroidaceae</taxon>
        <taxon>Halanaerobacter</taxon>
    </lineage>
</organism>
<feature type="transmembrane region" description="Helical" evidence="6">
    <location>
        <begin position="230"/>
        <end position="252"/>
    </location>
</feature>
<dbReference type="EC" id="2.3.2.3" evidence="6"/>
<dbReference type="InterPro" id="IPR022791">
    <property type="entry name" value="L-PG_synthase/AglD"/>
</dbReference>
<feature type="transmembrane region" description="Helical" evidence="6">
    <location>
        <begin position="39"/>
        <end position="56"/>
    </location>
</feature>
<comment type="catalytic activity">
    <reaction evidence="6">
        <text>L-lysyl-tRNA(Lys) + a 1,2-diacyl-sn-glycero-3-phospho-(1'-sn-glycerol) = a 1,2-diacyl-sn-glycero-3-phospho-1'-(3'-O-L-lysyl)-sn-glycerol + tRNA(Lys)</text>
        <dbReference type="Rhea" id="RHEA:10668"/>
        <dbReference type="Rhea" id="RHEA-COMP:9696"/>
        <dbReference type="Rhea" id="RHEA-COMP:9697"/>
        <dbReference type="ChEBI" id="CHEBI:64716"/>
        <dbReference type="ChEBI" id="CHEBI:75792"/>
        <dbReference type="ChEBI" id="CHEBI:78442"/>
        <dbReference type="ChEBI" id="CHEBI:78529"/>
        <dbReference type="EC" id="2.3.2.3"/>
    </reaction>
</comment>
<protein>
    <recommendedName>
        <fullName evidence="6">Phosphatidylglycerol lysyltransferase</fullName>
        <ecNumber evidence="6">2.3.2.3</ecNumber>
    </recommendedName>
    <alternativeName>
        <fullName evidence="6">Lysylphosphatidylglycerol synthase</fullName>
    </alternativeName>
</protein>
<evidence type="ECO:0000256" key="6">
    <source>
        <dbReference type="RuleBase" id="RU363042"/>
    </source>
</evidence>
<dbReference type="GO" id="GO:0006629">
    <property type="term" value="P:lipid metabolic process"/>
    <property type="evidence" value="ECO:0007669"/>
    <property type="project" value="UniProtKB-KW"/>
</dbReference>
<dbReference type="GO" id="GO:0046677">
    <property type="term" value="P:response to antibiotic"/>
    <property type="evidence" value="ECO:0007669"/>
    <property type="project" value="UniProtKB-KW"/>
</dbReference>
<evidence type="ECO:0000313" key="8">
    <source>
        <dbReference type="Proteomes" id="UP000774000"/>
    </source>
</evidence>
<feature type="transmembrane region" description="Helical" evidence="6">
    <location>
        <begin position="68"/>
        <end position="87"/>
    </location>
</feature>
<dbReference type="PANTHER" id="PTHR37693:SF1">
    <property type="entry name" value="INTEGRAL MEMBRANE PROTEIN"/>
    <property type="match status" value="1"/>
</dbReference>
<comment type="caution">
    <text evidence="7">The sequence shown here is derived from an EMBL/GenBank/DDBJ whole genome shotgun (WGS) entry which is preliminary data.</text>
</comment>
<feature type="transmembrane region" description="Helical" evidence="6">
    <location>
        <begin position="302"/>
        <end position="327"/>
    </location>
</feature>
<dbReference type="Proteomes" id="UP000774000">
    <property type="component" value="Unassembled WGS sequence"/>
</dbReference>
<comment type="function">
    <text evidence="6">Catalyzes the transfer of a lysyl group from L-lysyl-tRNA(Lys) to membrane-bound phosphatidylglycerol (PG), which produces lysylphosphatidylglycerol (LPG), a major component of the bacterial membrane with a positive net charge. LPG synthesis contributes to bacterial virulence as it is involved in the resistance mechanism against cationic antimicrobial peptides (CAMP) produces by the host's immune system (defensins, cathelicidins) and by the competing microorganisms.</text>
</comment>
<dbReference type="PANTHER" id="PTHR37693">
    <property type="entry name" value="PHOSPHATIDYLGLYCEROL LYSYLTRANSFERASE"/>
    <property type="match status" value="1"/>
</dbReference>
<feature type="transmembrane region" description="Helical" evidence="6">
    <location>
        <begin position="115"/>
        <end position="139"/>
    </location>
</feature>
<dbReference type="Pfam" id="PF03706">
    <property type="entry name" value="LPG_synthase_TM"/>
    <property type="match status" value="1"/>
</dbReference>